<evidence type="ECO:0000313" key="2">
    <source>
        <dbReference type="Proteomes" id="UP001165101"/>
    </source>
</evidence>
<dbReference type="EMBL" id="BSXV01003071">
    <property type="protein sequence ID" value="GME97477.1"/>
    <property type="molecule type" value="Genomic_DNA"/>
</dbReference>
<keyword evidence="2" id="KW-1185">Reference proteome</keyword>
<name>A0ACB5TXI9_CANBO</name>
<sequence>MKQIFNEHLQFQYVYKLNQIEQEIKINIYHLNDKLQIVYLKQQTSNSTTAKHTYQGKRMTIKRGLKSKSTSNTKSKLTNKTPRTKNSRTRNIHDILKGAEEFLIIISDESESKEKVTPAAQSQFTEPHTSPVDTAVQSGPSKRPPSPTPSIHYFISRHNGKRFKLNTTHPPKTTTDIGGEDYMEIDLIEEIPNNNLEYDMDIDNGGENPIKRQITFRQFISRYKQIYNINRI</sequence>
<dbReference type="Proteomes" id="UP001165101">
    <property type="component" value="Unassembled WGS sequence"/>
</dbReference>
<evidence type="ECO:0000313" key="1">
    <source>
        <dbReference type="EMBL" id="GME97477.1"/>
    </source>
</evidence>
<comment type="caution">
    <text evidence="1">The sequence shown here is derived from an EMBL/GenBank/DDBJ whole genome shotgun (WGS) entry which is preliminary data.</text>
</comment>
<gene>
    <name evidence="1" type="ORF">Cboi01_000462400</name>
</gene>
<accession>A0ACB5TXI9</accession>
<proteinExistence type="predicted"/>
<organism evidence="1 2">
    <name type="scientific">Candida boidinii</name>
    <name type="common">Yeast</name>
    <dbReference type="NCBI Taxonomy" id="5477"/>
    <lineage>
        <taxon>Eukaryota</taxon>
        <taxon>Fungi</taxon>
        <taxon>Dikarya</taxon>
        <taxon>Ascomycota</taxon>
        <taxon>Saccharomycotina</taxon>
        <taxon>Pichiomycetes</taxon>
        <taxon>Pichiales</taxon>
        <taxon>Pichiaceae</taxon>
        <taxon>Ogataea</taxon>
        <taxon>Ogataea/Candida clade</taxon>
    </lineage>
</organism>
<reference evidence="1" key="1">
    <citation type="submission" date="2023-04" db="EMBL/GenBank/DDBJ databases">
        <title>Candida boidinii NBRC 1967.</title>
        <authorList>
            <person name="Ichikawa N."/>
            <person name="Sato H."/>
            <person name="Tonouchi N."/>
        </authorList>
    </citation>
    <scope>NUCLEOTIDE SEQUENCE</scope>
    <source>
        <strain evidence="1">NBRC 1967</strain>
    </source>
</reference>
<protein>
    <submittedName>
        <fullName evidence="1">Unnamed protein product</fullName>
    </submittedName>
</protein>